<feature type="transmembrane region" description="Helical" evidence="1">
    <location>
        <begin position="73"/>
        <end position="94"/>
    </location>
</feature>
<keyword evidence="1" id="KW-1133">Transmembrane helix</keyword>
<dbReference type="Gene3D" id="1.20.1250.20">
    <property type="entry name" value="MFS general substrate transporter like domains"/>
    <property type="match status" value="2"/>
</dbReference>
<name>A0AAX4NG52_9ARCH</name>
<dbReference type="Proteomes" id="UP001451606">
    <property type="component" value="Chromosome"/>
</dbReference>
<feature type="transmembrane region" description="Helical" evidence="1">
    <location>
        <begin position="29"/>
        <end position="53"/>
    </location>
</feature>
<feature type="transmembrane region" description="Helical" evidence="1">
    <location>
        <begin position="138"/>
        <end position="163"/>
    </location>
</feature>
<feature type="transmembrane region" description="Helical" evidence="1">
    <location>
        <begin position="218"/>
        <end position="240"/>
    </location>
</feature>
<protein>
    <submittedName>
        <fullName evidence="3">MFS transporter</fullName>
    </submittedName>
</protein>
<feature type="transmembrane region" description="Helical" evidence="1">
    <location>
        <begin position="375"/>
        <end position="393"/>
    </location>
</feature>
<dbReference type="InterPro" id="IPR011701">
    <property type="entry name" value="MFS"/>
</dbReference>
<dbReference type="PANTHER" id="PTHR43129:SF1">
    <property type="entry name" value="FOSMIDOMYCIN RESISTANCE PROTEIN"/>
    <property type="match status" value="1"/>
</dbReference>
<dbReference type="RefSeq" id="WP_393972200.1">
    <property type="nucleotide sequence ID" value="NZ_CP133772.1"/>
</dbReference>
<feature type="transmembrane region" description="Helical" evidence="1">
    <location>
        <begin position="343"/>
        <end position="363"/>
    </location>
</feature>
<dbReference type="EMBL" id="CP133772">
    <property type="protein sequence ID" value="WYY00254.1"/>
    <property type="molecule type" value="Genomic_DNA"/>
</dbReference>
<feature type="transmembrane region" description="Helical" evidence="1">
    <location>
        <begin position="284"/>
        <end position="304"/>
    </location>
</feature>
<accession>A0AAX4NG52</accession>
<feature type="transmembrane region" description="Helical" evidence="1">
    <location>
        <begin position="100"/>
        <end position="117"/>
    </location>
</feature>
<feature type="transmembrane region" description="Helical" evidence="1">
    <location>
        <begin position="252"/>
        <end position="272"/>
    </location>
</feature>
<dbReference type="AlphaFoldDB" id="A0AAX4NG52"/>
<evidence type="ECO:0000313" key="4">
    <source>
        <dbReference type="Proteomes" id="UP001451606"/>
    </source>
</evidence>
<dbReference type="PROSITE" id="PS50850">
    <property type="entry name" value="MFS"/>
    <property type="match status" value="1"/>
</dbReference>
<organism evidence="3 4">
    <name type="scientific">Oxyplasma meridianum</name>
    <dbReference type="NCBI Taxonomy" id="3073602"/>
    <lineage>
        <taxon>Archaea</taxon>
        <taxon>Methanobacteriati</taxon>
        <taxon>Thermoplasmatota</taxon>
        <taxon>Thermoplasmata</taxon>
        <taxon>Thermoplasmatales</taxon>
        <taxon>Thermoplasmataceae</taxon>
        <taxon>Oxyplasma</taxon>
    </lineage>
</organism>
<dbReference type="Pfam" id="PF07690">
    <property type="entry name" value="MFS_1"/>
    <property type="match status" value="1"/>
</dbReference>
<dbReference type="InterPro" id="IPR036259">
    <property type="entry name" value="MFS_trans_sf"/>
</dbReference>
<feature type="domain" description="Major facilitator superfamily (MFS) profile" evidence="2">
    <location>
        <begin position="1"/>
        <end position="397"/>
    </location>
</feature>
<dbReference type="KEGG" id="omr:OXIME_000818"/>
<keyword evidence="1" id="KW-0812">Transmembrane</keyword>
<dbReference type="PANTHER" id="PTHR43129">
    <property type="entry name" value="FOSMIDOMYCIN RESISTANCE PROTEIN"/>
    <property type="match status" value="1"/>
</dbReference>
<dbReference type="SUPFAM" id="SSF103473">
    <property type="entry name" value="MFS general substrate transporter"/>
    <property type="match status" value="1"/>
</dbReference>
<dbReference type="InterPro" id="IPR020846">
    <property type="entry name" value="MFS_dom"/>
</dbReference>
<evidence type="ECO:0000256" key="1">
    <source>
        <dbReference type="SAM" id="Phobius"/>
    </source>
</evidence>
<keyword evidence="4" id="KW-1185">Reference proteome</keyword>
<dbReference type="GO" id="GO:0022857">
    <property type="term" value="F:transmembrane transporter activity"/>
    <property type="evidence" value="ECO:0007669"/>
    <property type="project" value="InterPro"/>
</dbReference>
<evidence type="ECO:0000313" key="3">
    <source>
        <dbReference type="EMBL" id="WYY00254.1"/>
    </source>
</evidence>
<gene>
    <name evidence="3" type="ORF">OXIME_000818</name>
</gene>
<reference evidence="3 4" key="1">
    <citation type="submission" date="2023-09" db="EMBL/GenBank/DDBJ databases">
        <authorList>
            <person name="Golyshina O.V."/>
            <person name="Lunev E.A."/>
            <person name="Bargiela R."/>
            <person name="Gaines M.C."/>
            <person name="Daum B."/>
            <person name="Bale N.J."/>
            <person name="Koenen M."/>
            <person name="Sinninghe Damst J.S."/>
            <person name="Yakimov M."/>
            <person name="Golyshin P.N."/>
        </authorList>
    </citation>
    <scope>NUCLEOTIDE SEQUENCE [LARGE SCALE GENOMIC DNA]</scope>
    <source>
        <strain evidence="3 4">M1</strain>
    </source>
</reference>
<feature type="transmembrane region" description="Helical" evidence="1">
    <location>
        <begin position="310"/>
        <end position="331"/>
    </location>
</feature>
<dbReference type="GO" id="GO:0005886">
    <property type="term" value="C:plasma membrane"/>
    <property type="evidence" value="ECO:0007669"/>
    <property type="project" value="TreeGrafter"/>
</dbReference>
<sequence>MDRGIRSLIFTSMGHFSNDGNFLLFPVLITYYSLIPGISLVLLGAVAIIYNALSGLLSTPIGRMADRMDRDALMLALGIGINGISVGAFAVPFLYQSLTIPAILVGSILLGLGQSFYHPIGATIINESFEKKSSTRMLGINGSFGSLGRAVLPSIIVAVMLLVGNAKGLFLIMLYLLIFALIIYAGLRNFRRNENKPKKEKSLSISENRSMVKKYSKFLYILTMVVFIRSMFLTGTITFIPTFLTNVYHSRTIAVAIVTISFVTAIFGQPYFGSLTSKYGGRTIVIFTTIVSGIAFAGFIFFATNILISGISFAVFAFVTYSGFPVLLGFVGQVVPREISTTANGLVWGFGNTLGGAVGIAVIDGFKIFVSLGDSLTLMLIFALAAIIMLPLIPRNNRLPKSEKIEKTPNS</sequence>
<proteinExistence type="predicted"/>
<evidence type="ECO:0000259" key="2">
    <source>
        <dbReference type="PROSITE" id="PS50850"/>
    </source>
</evidence>
<keyword evidence="1" id="KW-0472">Membrane</keyword>
<dbReference type="GeneID" id="95967551"/>
<feature type="transmembrane region" description="Helical" evidence="1">
    <location>
        <begin position="169"/>
        <end position="187"/>
    </location>
</feature>